<name>A0ABQ5GSL9_9ASTR</name>
<accession>A0ABQ5GSL9</accession>
<organism evidence="1 2">
    <name type="scientific">Tanacetum coccineum</name>
    <dbReference type="NCBI Taxonomy" id="301880"/>
    <lineage>
        <taxon>Eukaryota</taxon>
        <taxon>Viridiplantae</taxon>
        <taxon>Streptophyta</taxon>
        <taxon>Embryophyta</taxon>
        <taxon>Tracheophyta</taxon>
        <taxon>Spermatophyta</taxon>
        <taxon>Magnoliopsida</taxon>
        <taxon>eudicotyledons</taxon>
        <taxon>Gunneridae</taxon>
        <taxon>Pentapetalae</taxon>
        <taxon>asterids</taxon>
        <taxon>campanulids</taxon>
        <taxon>Asterales</taxon>
        <taxon>Asteraceae</taxon>
        <taxon>Asteroideae</taxon>
        <taxon>Anthemideae</taxon>
        <taxon>Anthemidinae</taxon>
        <taxon>Tanacetum</taxon>
    </lineage>
</organism>
<proteinExistence type="predicted"/>
<protein>
    <submittedName>
        <fullName evidence="1">Uncharacterized protein</fullName>
    </submittedName>
</protein>
<sequence length="85" mass="9424">MITRLTPLAIVEGFAAEADNKRNNYDIAINNVMESVEKIKGARVDERNTLLKALNIVSETLEADSALKAIMQQWQTLTHPLLATS</sequence>
<keyword evidence="2" id="KW-1185">Reference proteome</keyword>
<reference evidence="1" key="2">
    <citation type="submission" date="2022-01" db="EMBL/GenBank/DDBJ databases">
        <authorList>
            <person name="Yamashiro T."/>
            <person name="Shiraishi A."/>
            <person name="Satake H."/>
            <person name="Nakayama K."/>
        </authorList>
    </citation>
    <scope>NUCLEOTIDE SEQUENCE</scope>
</reference>
<comment type="caution">
    <text evidence="1">The sequence shown here is derived from an EMBL/GenBank/DDBJ whole genome shotgun (WGS) entry which is preliminary data.</text>
</comment>
<reference evidence="1" key="1">
    <citation type="journal article" date="2022" name="Int. J. Mol. Sci.">
        <title>Draft Genome of Tanacetum Coccineum: Genomic Comparison of Closely Related Tanacetum-Family Plants.</title>
        <authorList>
            <person name="Yamashiro T."/>
            <person name="Shiraishi A."/>
            <person name="Nakayama K."/>
            <person name="Satake H."/>
        </authorList>
    </citation>
    <scope>NUCLEOTIDE SEQUENCE</scope>
</reference>
<gene>
    <name evidence="1" type="ORF">Tco_1045345</name>
</gene>
<dbReference type="Proteomes" id="UP001151760">
    <property type="component" value="Unassembled WGS sequence"/>
</dbReference>
<evidence type="ECO:0000313" key="2">
    <source>
        <dbReference type="Proteomes" id="UP001151760"/>
    </source>
</evidence>
<evidence type="ECO:0000313" key="1">
    <source>
        <dbReference type="EMBL" id="GJT78620.1"/>
    </source>
</evidence>
<dbReference type="EMBL" id="BQNB010018820">
    <property type="protein sequence ID" value="GJT78620.1"/>
    <property type="molecule type" value="Genomic_DNA"/>
</dbReference>